<feature type="chain" id="PRO_5007282333" evidence="1">
    <location>
        <begin position="31"/>
        <end position="255"/>
    </location>
</feature>
<evidence type="ECO:0000313" key="4">
    <source>
        <dbReference type="Proteomes" id="UP000071641"/>
    </source>
</evidence>
<dbReference type="Gene3D" id="3.40.190.10">
    <property type="entry name" value="Periplasmic binding protein-like II"/>
    <property type="match status" value="2"/>
</dbReference>
<dbReference type="SMART" id="SM00062">
    <property type="entry name" value="PBPb"/>
    <property type="match status" value="1"/>
</dbReference>
<dbReference type="Pfam" id="PF00497">
    <property type="entry name" value="SBP_bac_3"/>
    <property type="match status" value="1"/>
</dbReference>
<dbReference type="AlphaFoldDB" id="A0A128FBW8"/>
<dbReference type="InterPro" id="IPR001638">
    <property type="entry name" value="Solute-binding_3/MltF_N"/>
</dbReference>
<feature type="domain" description="Solute-binding protein family 3/N-terminal" evidence="2">
    <location>
        <begin position="32"/>
        <end position="254"/>
    </location>
</feature>
<keyword evidence="4" id="KW-1185">Reference proteome</keyword>
<reference evidence="4" key="1">
    <citation type="submission" date="2016-02" db="EMBL/GenBank/DDBJ databases">
        <authorList>
            <person name="Rodrigo-Torres Lidia"/>
            <person name="Arahal R.David."/>
        </authorList>
    </citation>
    <scope>NUCLEOTIDE SEQUENCE [LARGE SCALE GENOMIC DNA]</scope>
    <source>
        <strain evidence="4">CECT 9029</strain>
    </source>
</reference>
<sequence length="255" mass="28937">MNLLSKSRLKSAICCLIALPLLLNSQLALSQTFTVMTEDFAPFGYVEGGELTGLSVEIVREMFTIVEHPDDIEILPWARAFKEAQRKERRILFSMSRTEEREPLFKWVGPLVEDRIRFFRRKDANTDIQSLEDARGVNSILVTRGFPETGFLQAQGFNNLYVTNSPIQSFSMLAMGRGDLAPIGEFAYKPMMQNSSINPDSIEKTDITLFNIQLYIAFSKDTPDEEVARWQAALDQVKASGKYAEIVSKYSELEQ</sequence>
<name>A0A128FBW8_9GAMM</name>
<protein>
    <submittedName>
        <fullName evidence="3">Bacterial extracellular solute-binding proteins, family 3</fullName>
    </submittedName>
</protein>
<dbReference type="OrthoDB" id="8587856at2"/>
<keyword evidence="1" id="KW-0732">Signal</keyword>
<evidence type="ECO:0000313" key="3">
    <source>
        <dbReference type="EMBL" id="CZF83995.1"/>
    </source>
</evidence>
<gene>
    <name evidence="3" type="ORF">GCE9029_04134</name>
</gene>
<dbReference type="RefSeq" id="WP_062666454.1">
    <property type="nucleotide sequence ID" value="NZ_FIZX01000004.1"/>
</dbReference>
<organism evidence="3 4">
    <name type="scientific">Grimontia celer</name>
    <dbReference type="NCBI Taxonomy" id="1796497"/>
    <lineage>
        <taxon>Bacteria</taxon>
        <taxon>Pseudomonadati</taxon>
        <taxon>Pseudomonadota</taxon>
        <taxon>Gammaproteobacteria</taxon>
        <taxon>Vibrionales</taxon>
        <taxon>Vibrionaceae</taxon>
        <taxon>Grimontia</taxon>
    </lineage>
</organism>
<dbReference type="EMBL" id="FIZX01000004">
    <property type="protein sequence ID" value="CZF83995.1"/>
    <property type="molecule type" value="Genomic_DNA"/>
</dbReference>
<evidence type="ECO:0000256" key="1">
    <source>
        <dbReference type="SAM" id="SignalP"/>
    </source>
</evidence>
<proteinExistence type="predicted"/>
<evidence type="ECO:0000259" key="2">
    <source>
        <dbReference type="SMART" id="SM00062"/>
    </source>
</evidence>
<feature type="signal peptide" evidence="1">
    <location>
        <begin position="1"/>
        <end position="30"/>
    </location>
</feature>
<dbReference type="SUPFAM" id="SSF53850">
    <property type="entry name" value="Periplasmic binding protein-like II"/>
    <property type="match status" value="1"/>
</dbReference>
<dbReference type="PANTHER" id="PTHR38834">
    <property type="entry name" value="PERIPLASMIC SUBSTRATE BINDING PROTEIN FAMILY 3"/>
    <property type="match status" value="1"/>
</dbReference>
<dbReference type="PANTHER" id="PTHR38834:SF3">
    <property type="entry name" value="SOLUTE-BINDING PROTEIN FAMILY 3_N-TERMINAL DOMAIN-CONTAINING PROTEIN"/>
    <property type="match status" value="1"/>
</dbReference>
<dbReference type="Proteomes" id="UP000071641">
    <property type="component" value="Unassembled WGS sequence"/>
</dbReference>
<accession>A0A128FBW8</accession>
<dbReference type="STRING" id="1796497.GCE9029_04134"/>